<feature type="domain" description="Reverse transcriptase" evidence="1">
    <location>
        <begin position="24"/>
        <end position="154"/>
    </location>
</feature>
<dbReference type="Proteomes" id="UP000694865">
    <property type="component" value="Unplaced"/>
</dbReference>
<dbReference type="InterPro" id="IPR043128">
    <property type="entry name" value="Rev_trsase/Diguanyl_cyclase"/>
</dbReference>
<dbReference type="InterPro" id="IPR000477">
    <property type="entry name" value="RT_dom"/>
</dbReference>
<protein>
    <submittedName>
        <fullName evidence="3">Uncharacterized protein LOC102807951</fullName>
    </submittedName>
</protein>
<sequence>MTISHVAILSRITPLKTPVVYNCSAKYRDQPSLNDCLESGSAITNDMLDILLRFRTHQIGLTSDIEKAFLNVNLADEDRQYTKFFWLQNADDPESDFEVYQFKSVLFGSTSSPFMLNAVIKTYLEEQSSQIANDLKNNIYIDNVLTGTENQKEAIK</sequence>
<name>A0ABM0LZU8_SACKO</name>
<reference evidence="3" key="1">
    <citation type="submission" date="2025-08" db="UniProtKB">
        <authorList>
            <consortium name="RefSeq"/>
        </authorList>
    </citation>
    <scope>IDENTIFICATION</scope>
    <source>
        <tissue evidence="3">Testes</tissue>
    </source>
</reference>
<gene>
    <name evidence="3" type="primary">LOC102807951</name>
</gene>
<proteinExistence type="predicted"/>
<dbReference type="Gene3D" id="3.30.70.270">
    <property type="match status" value="1"/>
</dbReference>
<dbReference type="InterPro" id="IPR043502">
    <property type="entry name" value="DNA/RNA_pol_sf"/>
</dbReference>
<dbReference type="Gene3D" id="3.10.10.10">
    <property type="entry name" value="HIV Type 1 Reverse Transcriptase, subunit A, domain 1"/>
    <property type="match status" value="1"/>
</dbReference>
<dbReference type="PANTHER" id="PTHR47331">
    <property type="entry name" value="PHD-TYPE DOMAIN-CONTAINING PROTEIN"/>
    <property type="match status" value="1"/>
</dbReference>
<dbReference type="RefSeq" id="XP_006813289.1">
    <property type="nucleotide sequence ID" value="XM_006813226.1"/>
</dbReference>
<evidence type="ECO:0000259" key="1">
    <source>
        <dbReference type="Pfam" id="PF00078"/>
    </source>
</evidence>
<evidence type="ECO:0000313" key="2">
    <source>
        <dbReference type="Proteomes" id="UP000694865"/>
    </source>
</evidence>
<dbReference type="SUPFAM" id="SSF56672">
    <property type="entry name" value="DNA/RNA polymerases"/>
    <property type="match status" value="1"/>
</dbReference>
<evidence type="ECO:0000313" key="3">
    <source>
        <dbReference type="RefSeq" id="XP_006813289.1"/>
    </source>
</evidence>
<accession>A0ABM0LZU8</accession>
<dbReference type="Pfam" id="PF00078">
    <property type="entry name" value="RVT_1"/>
    <property type="match status" value="1"/>
</dbReference>
<organism evidence="2 3">
    <name type="scientific">Saccoglossus kowalevskii</name>
    <name type="common">Acorn worm</name>
    <dbReference type="NCBI Taxonomy" id="10224"/>
    <lineage>
        <taxon>Eukaryota</taxon>
        <taxon>Metazoa</taxon>
        <taxon>Hemichordata</taxon>
        <taxon>Enteropneusta</taxon>
        <taxon>Harrimaniidae</taxon>
        <taxon>Saccoglossus</taxon>
    </lineage>
</organism>
<keyword evidence="2" id="KW-1185">Reference proteome</keyword>
<dbReference type="GeneID" id="102807951"/>